<dbReference type="EMBL" id="JACSDY010000023">
    <property type="protein sequence ID" value="KAF7390536.1"/>
    <property type="molecule type" value="Genomic_DNA"/>
</dbReference>
<dbReference type="AlphaFoldDB" id="A0A834JN50"/>
<evidence type="ECO:0000256" key="1">
    <source>
        <dbReference type="SAM" id="MobiDB-lite"/>
    </source>
</evidence>
<comment type="caution">
    <text evidence="2">The sequence shown here is derived from an EMBL/GenBank/DDBJ whole genome shotgun (WGS) entry which is preliminary data.</text>
</comment>
<name>A0A834JN50_VESPE</name>
<feature type="region of interest" description="Disordered" evidence="1">
    <location>
        <begin position="1"/>
        <end position="43"/>
    </location>
</feature>
<evidence type="ECO:0000313" key="3">
    <source>
        <dbReference type="Proteomes" id="UP000600918"/>
    </source>
</evidence>
<keyword evidence="3" id="KW-1185">Reference proteome</keyword>
<organism evidence="2 3">
    <name type="scientific">Vespula pensylvanica</name>
    <name type="common">Western yellow jacket</name>
    <name type="synonym">Wasp</name>
    <dbReference type="NCBI Taxonomy" id="30213"/>
    <lineage>
        <taxon>Eukaryota</taxon>
        <taxon>Metazoa</taxon>
        <taxon>Ecdysozoa</taxon>
        <taxon>Arthropoda</taxon>
        <taxon>Hexapoda</taxon>
        <taxon>Insecta</taxon>
        <taxon>Pterygota</taxon>
        <taxon>Neoptera</taxon>
        <taxon>Endopterygota</taxon>
        <taxon>Hymenoptera</taxon>
        <taxon>Apocrita</taxon>
        <taxon>Aculeata</taxon>
        <taxon>Vespoidea</taxon>
        <taxon>Vespidae</taxon>
        <taxon>Vespinae</taxon>
        <taxon>Vespula</taxon>
    </lineage>
</organism>
<gene>
    <name evidence="2" type="ORF">H0235_017698</name>
</gene>
<accession>A0A834JN50</accession>
<dbReference type="Proteomes" id="UP000600918">
    <property type="component" value="Unassembled WGS sequence"/>
</dbReference>
<reference evidence="2" key="1">
    <citation type="journal article" date="2020" name="G3 (Bethesda)">
        <title>High-Quality Assemblies for Three Invasive Social Wasps from the &lt;i&gt;Vespula&lt;/i&gt; Genus.</title>
        <authorList>
            <person name="Harrop T.W.R."/>
            <person name="Guhlin J."/>
            <person name="McLaughlin G.M."/>
            <person name="Permina E."/>
            <person name="Stockwell P."/>
            <person name="Gilligan J."/>
            <person name="Le Lec M.F."/>
            <person name="Gruber M.A.M."/>
            <person name="Quinn O."/>
            <person name="Lovegrove M."/>
            <person name="Duncan E.J."/>
            <person name="Remnant E.J."/>
            <person name="Van Eeckhoven J."/>
            <person name="Graham B."/>
            <person name="Knapp R.A."/>
            <person name="Langford K.W."/>
            <person name="Kronenberg Z."/>
            <person name="Press M.O."/>
            <person name="Eacker S.M."/>
            <person name="Wilson-Rankin E.E."/>
            <person name="Purcell J."/>
            <person name="Lester P.J."/>
            <person name="Dearden P.K."/>
        </authorList>
    </citation>
    <scope>NUCLEOTIDE SEQUENCE</scope>
    <source>
        <strain evidence="2">Volc-1</strain>
    </source>
</reference>
<sequence length="97" mass="10265">MASPSTPLPFADKGASEGRQAGIQIGKQAGRQASKQASGPEMVGNTTENIFLLLEARSHFGFAVFRLLALASDPASLCQLPNEGGLDWEESFSQTRA</sequence>
<protein>
    <submittedName>
        <fullName evidence="2">Uncharacterized protein</fullName>
    </submittedName>
</protein>
<evidence type="ECO:0000313" key="2">
    <source>
        <dbReference type="EMBL" id="KAF7390536.1"/>
    </source>
</evidence>
<proteinExistence type="predicted"/>